<feature type="transmembrane region" description="Helical" evidence="1">
    <location>
        <begin position="75"/>
        <end position="93"/>
    </location>
</feature>
<feature type="transmembrane region" description="Helical" evidence="1">
    <location>
        <begin position="47"/>
        <end position="68"/>
    </location>
</feature>
<keyword evidence="1" id="KW-1133">Transmembrane helix</keyword>
<organism evidence="2 3">
    <name type="scientific">Cotonvirus japonicus</name>
    <dbReference type="NCBI Taxonomy" id="2811091"/>
    <lineage>
        <taxon>Viruses</taxon>
        <taxon>Varidnaviria</taxon>
        <taxon>Bamfordvirae</taxon>
        <taxon>Nucleocytoviricota</taxon>
        <taxon>Megaviricetes</taxon>
        <taxon>Imitervirales</taxon>
        <taxon>Mimiviridae</taxon>
        <taxon>Megamimivirinae</taxon>
        <taxon>Cotonvirus</taxon>
        <taxon>Cotonvirus japonicum</taxon>
    </lineage>
</organism>
<evidence type="ECO:0000313" key="2">
    <source>
        <dbReference type="EMBL" id="BCS82901.1"/>
    </source>
</evidence>
<protein>
    <submittedName>
        <fullName evidence="2">ORFan</fullName>
    </submittedName>
</protein>
<evidence type="ECO:0000256" key="1">
    <source>
        <dbReference type="SAM" id="Phobius"/>
    </source>
</evidence>
<dbReference type="Proteomes" id="UP001321479">
    <property type="component" value="Segment"/>
</dbReference>
<accession>A0ABM7NRY0</accession>
<evidence type="ECO:0000313" key="3">
    <source>
        <dbReference type="Proteomes" id="UP001321479"/>
    </source>
</evidence>
<feature type="transmembrane region" description="Helical" evidence="1">
    <location>
        <begin position="128"/>
        <end position="148"/>
    </location>
</feature>
<feature type="transmembrane region" description="Helical" evidence="1">
    <location>
        <begin position="20"/>
        <end position="41"/>
    </location>
</feature>
<dbReference type="EMBL" id="AP024483">
    <property type="protein sequence ID" value="BCS82901.1"/>
    <property type="molecule type" value="Genomic_DNA"/>
</dbReference>
<keyword evidence="1" id="KW-0472">Membrane</keyword>
<feature type="transmembrane region" description="Helical" evidence="1">
    <location>
        <begin position="154"/>
        <end position="179"/>
    </location>
</feature>
<dbReference type="GeneID" id="80558106"/>
<sequence length="189" mass="22812">MYIDNKSFNNVVFKVYRSYLLNSLLYMISIILGTLFIYSIYGEQKLHVHIITTNQIIVNIMILTFFLMSFMFKKYIFSSLLGFFSGVIYWIFFEDPPCIITQVFFITFMNFIIPCFIYDVFRGKNYKILFILNILSVVITTITLHYYFNYVYMFTELIIIYCISSLIYFVCLLDIYFIYFHLNNTNINW</sequence>
<feature type="transmembrane region" description="Helical" evidence="1">
    <location>
        <begin position="99"/>
        <end position="121"/>
    </location>
</feature>
<reference evidence="2 3" key="1">
    <citation type="submission" date="2021-02" db="EMBL/GenBank/DDBJ databases">
        <title>Cotonvirus japonicus, which uses Golgi apparatus of host cells for its virion factory, phylogenetically links tailed tupanvirus and icosahedral mimivirus.</title>
        <authorList>
            <person name="Takahashi H."/>
            <person name="Fukaya S."/>
            <person name="Song C."/>
            <person name="Murata K."/>
            <person name="Takemura M."/>
        </authorList>
    </citation>
    <scope>NUCLEOTIDE SEQUENCE [LARGE SCALE GENOMIC DNA]</scope>
</reference>
<dbReference type="RefSeq" id="YP_010841509.1">
    <property type="nucleotide sequence ID" value="NC_079139.1"/>
</dbReference>
<proteinExistence type="predicted"/>
<keyword evidence="1" id="KW-0812">Transmembrane</keyword>
<keyword evidence="3" id="KW-1185">Reference proteome</keyword>
<name>A0ABM7NRY0_9VIRU</name>